<evidence type="ECO:0000313" key="2">
    <source>
        <dbReference type="Proteomes" id="UP000549052"/>
    </source>
</evidence>
<evidence type="ECO:0000313" key="1">
    <source>
        <dbReference type="EMBL" id="MBA8876708.1"/>
    </source>
</evidence>
<comment type="caution">
    <text evidence="1">The sequence shown here is derived from an EMBL/GenBank/DDBJ whole genome shotgun (WGS) entry which is preliminary data.</text>
</comment>
<gene>
    <name evidence="1" type="ORF">FHW16_000390</name>
</gene>
<name>A0A839EE66_9HYPH</name>
<dbReference type="Proteomes" id="UP000549052">
    <property type="component" value="Unassembled WGS sequence"/>
</dbReference>
<dbReference type="RefSeq" id="WP_182547474.1">
    <property type="nucleotide sequence ID" value="NZ_JACGXN010000001.1"/>
</dbReference>
<protein>
    <recommendedName>
        <fullName evidence="3">DUF5330 domain-containing protein</fullName>
    </recommendedName>
</protein>
<sequence>MFFLIRFAIKFCFWMFLISLFIPGGSKDNPQGTAQPGPLEAFFAARETISDLSQFCTRNPNACETGKAALNNAGVRASEVAKVGYQYLDTQLGNKTNSADAAVAAAHEEADTNAAAASASDKSDLIKSKLREMALREILDAAIRQREQASTVDNKTTGTIAKK</sequence>
<dbReference type="InterPro" id="IPR035220">
    <property type="entry name" value="DUF5330"/>
</dbReference>
<evidence type="ECO:0008006" key="3">
    <source>
        <dbReference type="Google" id="ProtNLM"/>
    </source>
</evidence>
<dbReference type="Pfam" id="PF17264">
    <property type="entry name" value="DUF5330"/>
    <property type="match status" value="1"/>
</dbReference>
<proteinExistence type="predicted"/>
<reference evidence="1 2" key="1">
    <citation type="submission" date="2020-07" db="EMBL/GenBank/DDBJ databases">
        <title>Genomic Encyclopedia of Type Strains, Phase IV (KMG-V): Genome sequencing to study the core and pangenomes of soil and plant-associated prokaryotes.</title>
        <authorList>
            <person name="Whitman W."/>
        </authorList>
    </citation>
    <scope>NUCLEOTIDE SEQUENCE [LARGE SCALE GENOMIC DNA]</scope>
    <source>
        <strain evidence="1 2">AN3</strain>
    </source>
</reference>
<accession>A0A839EE66</accession>
<dbReference type="EMBL" id="JACGXN010000001">
    <property type="protein sequence ID" value="MBA8876708.1"/>
    <property type="molecule type" value="Genomic_DNA"/>
</dbReference>
<keyword evidence="2" id="KW-1185">Reference proteome</keyword>
<dbReference type="AlphaFoldDB" id="A0A839EE66"/>
<organism evidence="1 2">
    <name type="scientific">Phyllobacterium myrsinacearum</name>
    <dbReference type="NCBI Taxonomy" id="28101"/>
    <lineage>
        <taxon>Bacteria</taxon>
        <taxon>Pseudomonadati</taxon>
        <taxon>Pseudomonadota</taxon>
        <taxon>Alphaproteobacteria</taxon>
        <taxon>Hyphomicrobiales</taxon>
        <taxon>Phyllobacteriaceae</taxon>
        <taxon>Phyllobacterium</taxon>
    </lineage>
</organism>